<feature type="coiled-coil region" evidence="1">
    <location>
        <begin position="1854"/>
        <end position="1881"/>
    </location>
</feature>
<feature type="coiled-coil region" evidence="1">
    <location>
        <begin position="255"/>
        <end position="282"/>
    </location>
</feature>
<feature type="coiled-coil region" evidence="1">
    <location>
        <begin position="1635"/>
        <end position="1697"/>
    </location>
</feature>
<organism evidence="2">
    <name type="scientific">hydrothermal vent metagenome</name>
    <dbReference type="NCBI Taxonomy" id="652676"/>
    <lineage>
        <taxon>unclassified sequences</taxon>
        <taxon>metagenomes</taxon>
        <taxon>ecological metagenomes</taxon>
    </lineage>
</organism>
<feature type="coiled-coil region" evidence="1">
    <location>
        <begin position="3704"/>
        <end position="3780"/>
    </location>
</feature>
<accession>A0A3B1DFW5</accession>
<feature type="coiled-coil region" evidence="1">
    <location>
        <begin position="2147"/>
        <end position="2217"/>
    </location>
</feature>
<feature type="coiled-coil region" evidence="1">
    <location>
        <begin position="170"/>
        <end position="204"/>
    </location>
</feature>
<feature type="coiled-coil region" evidence="1">
    <location>
        <begin position="3427"/>
        <end position="3454"/>
    </location>
</feature>
<evidence type="ECO:0000256" key="1">
    <source>
        <dbReference type="SAM" id="Coils"/>
    </source>
</evidence>
<feature type="coiled-coil region" evidence="1">
    <location>
        <begin position="2584"/>
        <end position="2654"/>
    </location>
</feature>
<dbReference type="PANTHER" id="PTHR43977">
    <property type="entry name" value="STRUCTURAL MAINTENANCE OF CHROMOSOMES PROTEIN 3"/>
    <property type="match status" value="1"/>
</dbReference>
<proteinExistence type="predicted"/>
<feature type="coiled-coil region" evidence="1">
    <location>
        <begin position="2038"/>
        <end position="2094"/>
    </location>
</feature>
<feature type="coiled-coil region" evidence="1">
    <location>
        <begin position="3092"/>
        <end position="3398"/>
    </location>
</feature>
<feature type="coiled-coil region" evidence="1">
    <location>
        <begin position="3027"/>
        <end position="3054"/>
    </location>
</feature>
<gene>
    <name evidence="2" type="ORF">MNBD_UNCLBAC01-1538</name>
</gene>
<protein>
    <submittedName>
        <fullName evidence="2">Exonuclease SbcC</fullName>
    </submittedName>
</protein>
<feature type="coiled-coil region" evidence="1">
    <location>
        <begin position="819"/>
        <end position="1364"/>
    </location>
</feature>
<sequence>MKNINCIISSLIIFSMILPPPVYSQINAGKSSEEVIENLQDSLGRKDIVIEKLMSEKDILHEDITRLIKENDLLEKDILELHRKMINLDSNTYNKDSKIDKLSLQKKALVEQMTFLRQESIALSEQIKTLKEKIWDKELDVQKRVLESQAPLQEKLTILENKLKGGNENFRKKEIIINSLTNEKKKLVEELKRVKGRLVRVEQKPHMTEKDILEKIERAKKPLDGKILKLKKELDGFRAKFRNNETEARQLQMQVAARDKKVLNLQKQKKALEEEVLIVQEKFQKVEVLMQKEVEKSKAPLKAQIRALQGKLKENERLLAKKVKKISGTLEKQTENFKAQLLNIEKSFLNKLRDEKAKSQGKIKAIETKLKNAENLAQTKEKKIKAINRERNELNTKFTMIKKDRDALEQQIKDSDDKFSKRVKESEQNFESVKKPLYEKITTLEKTIKIKENLMSKNLAEQKFSFEKQIKTLNVQLKNVQGKIGVKEKNIEQLLSEKSVVQGKLGNIRQEKQKLENDLSKAQKDLKGVELSLSEKISAAKKPLQEQIGVLQQEVLKKNLEIQKKVELVKKGLLKELEFARNQIKQKEQELAEKLVQFKKVKQNKVLTDEGNKFLENEKEGLKREKKELITELGLLKKKFSLLEGSITKKMAKVKAPLEEKKIELEKHISDLQKSSVQQKAHLKSSFEKEITDLKGVLTRKNIQSTNNRYMVKKLQKEKDSMAKELSFLEKDKKFMEEELVIFKKKYNDIKSSTSQKLEETQQPLERELAGVRAQLLSVTQSEKNKIITLKKKSEIEKSSLVKKIQLFEKELEGMKITFRKKDQEIAELTKSKDSIQKEFVALKDQKNKWKQEVVQLKKSLVSAEQRVKSKNESIQALTYAKRKTEQKVLDINNQKENLKQKIKQLNQKLSKVEQLVMEKNQNVEELRKVKTDDFQQLSLLKKQAEKWRNESMNLKKSLVDTKQGLETREKNIQSLTKVKEEFRQENLGLKKQLQKLNIQLDQNKRMTEQKLNEKTAFYKKQISVLEQKMATSDKEIAGKEKHVQSLMVDKKKFKKSLNEQNVEHNQLDERLAFLKGKLQKEKENNLKKVESVRLLLEGEIQGLTAKIGRFKEEKHRLVKDLEEIKKQLTAKTNNVKHKDEVQVALIRDINALKMELKSADSNLVQKLREAQQPLESQIKQLKELLEKNQTQFALKESNIQSLIREKQTIEKQLSQEEGTQKHVEQKLVLLTNKLAKQKKNFEQSLEKLTQVKKKMEQEVLDINKQKENLKQEIKKLNQKLSKTQQLVKEKNQSVEELRKVKIDSFQKVSLLQKKSEQWQNEVVNLKKALVDSKQGLETKEKNIQLLTDAKKETRQEILFLKSQVKKLGMQLDQNKHVVEQQLNEKTTFYTEQISALKNKVIIANKEIFGKEKHLQSLIVDKEKLEKSLSEQNVERNQLDERLVSLKNKFQEEKARNIKKVESVRVLLEGEIQGLRAKISGSKEEKYSLVKDIKEVKKQLTIKTNNLLQKEAEQVALIRDIKKLKIELKIVNDSLPQKIKKAQQPLESQIEQLEKLAGKNQAQFILKTNDIQKLTKEKQVLEKQLGKKKDTQKYTEQKLLLLTNKVAKQKKIFEQNLEKEKNLFDNKLAGLIDAKIKDEKIYKNLEKEKAALEEKLLKAQSALQSQKQSEKNTQERVSQVAKNLQILEVEKKSLLKKFNSMKSALETKENILKVKEQKQMDLVSRIENFKKILNKTEQSIPEKIMTVQKPLEAKIEQLQREIVFYQKKMGILDDKVRQLTANLEKETLKTNESKKSKEKLLKEIKTKKNVLKIKEQKQMELVSRIENFKKILNKTEQSIPEKIMTVQKPLELKIVQLQKEIVSYQKKMTILNGRVKQLTENFEKEAVKTHESAKSKDKFLKEIDEITQEKKMFQEGVNALQVTLNQEQSASNQHLAKVKNSFEGEVKDLMEKLKQSKISEKILEQELVSIKNTLNNLQQDLEKKEDHAQKSQSKIKILRNELQSIRVDIPKQISKNRMPLEAEIQRLQKILVQKNKQMITQTKAINQLKESKQELAKELAIRVKEAQVPLQEKIKQLTSQLKQDNIEKKNINMKLVNIQKQFLDSQKVLAKNQDNLKVKLDLKKKIEFLEKGLKEKALAIEIESTLVTKLENEKKGLLVKLQKSNSKQAILSERVTLLELDLRKQRKVSAEKFKIEMSKYQKKLANLESKLENQTTIHKRNVFGVKEKFKVDAEVYQGRIRQLEKSIQEKVAFYQKKIEGLEVKIAQTEDVIKKKELVYTKLSQQQEELNVVLTHKKDENIKFVKDVAHLRKQIKQEEDIFAGKLKNIQKPLKEKVLQLQNKITQLAQNNQQLVKRLSDRVENLQAIKGKLTEERKVTKDLLGDMEKLEKELQITKDSIPQLISKERGPLEKVIKNLKMGLDKKEIEIDNQITEKNELIQRMEKLTKELVFIQERLDQTEESIPQHIAKVQMPFEKREKALNINLTQLRGELQKKGELYDQLSQKYTAVFSKLQNKQEERDVLMQKLTKVTTQLEGTIQSIPEQILKEKTPLQASIRFLEKRLLNTENLLKKRNGEIDEFLNVQKAAKSQLDGTQQEKQELLKRISHLQKEMTGLKEDVPEQIKAAKVPLQGSIKKFQDRLEENQKIFKQKDEELVMKIKQNQDLKKALDKVKVSLVASNNDVEQMKAELQIVREGIPQKLKETKDPLLRNINVFKEELEKRQKMLTQKEDIVQTLNKKNVSLKDKIELLLNEKERLAKKIDFQKAQESTPEQISKIKKPLVAEIEKLTRKIEGYQRGLDKEEKMHQDMAKQYADLQDEHKKLQERNALLKEEKKNLDHLRAQQVTQAKQPFQKKIQSLNYMIKNKDKDYGTLDERYKRLIQVQGVLEKDYQNLEIQYKTLANEKEDFEKKISIEMVQVKSSLQKKMNQLQKDIVKKDEVLGKKDKEFKSFATKYETLEGRLSSIVEEKKSLERTIFSLNEQMKKIEESFPDRIQDAKKPLEDEVKRLTEALEEKDHLSTAKVMQVRNVLKKNIQNLEMALNEKERIKKQKIAKGKVLLEKKVLELHDLLKAKSKMIPVKISQAKQPLERKIKVLSETIKENEKSVNQKDQEIRDFVKKYKTLQGELKSNEKQKQNLMKEIEVSRNQLIGAQNKLTEKKYLSEEKWQEERIALLEKIKNWEEQAKSSKELITEKGILVKNLTTDKMDIENKLREMTVRRELMMEALKQIKKQKNQLEKTIPDQIKEAKAPLQSKLLTLKTQLKEIQSEVTDKNKNIEILQLSKERLELHLTEFNQDATKKSSFLNAQLTEAQDSYQRVEVLLKDKDKQIETLKNEGKLTRERLEHLQAERDTLDKKVQSFKQEIKNIKEAALQKDHLLMKSNEEIKKLNKIKNSIEEKLFNFRQSGGELNEKLDVLQGIQQKTMKLMRKKDDDLTRLREEVKGLDSELNFVVEERNILKGQIAKLSDKIKSIQMVEAEKIAVAIEPFQEKIINLEKGTQLLQNSSKIQLEDIQASTQRKLRFLEDEVKSKNILLSKKEKEVEQLISEKKKFDQEILFLKTSYKKLDTHLKSVEVDYEKELKNSNALIKGKDKEVKELKQALLKLEENMNRSEKEKTDLREKSSLVYSVQERVKISLEEAQLRNQNLQKERANIKILLKRLRTERTQLEKDNKALSQYSDGIKTSLEKKIRDLEIEKVELVKFGEVRVQDKTKALEQKIDSLEKKLILFKSLIGKKEISIKEIITERDLITKQLDTMSSKKNEAERRVNELMRQVKKGDVESSRWIKEEKKVLEKKIYMLEKELKNVILMADKKIKSHQVILKENIKVLQKKLNRTELIISEREVAISELLHEKENLKKESAKTQNAKNTMEEALQALMEQLKEVKKSVDDRVALARKPLQSKIEMLEKQLKNRNNESVAIQEKHKKLNDKLKSLTEQVKISGAQVKEKETRIDALSRQIVDTQRNLRGAEKLKGDLRLSLDKLKEKLKTSEAEMLERMIREKNPLISKIKQLEKRLLNKVSESRIKSKKGQVALKKEIQKLENEVASFKMIIDEKKSINNELQKNKDILADDLDVAKKRAFALQEEIYVLTDKIDKTKNDLGNQLQQERERNMQLEKRVSKSSELDTLKNEIQDALELIEVGK</sequence>
<keyword evidence="2" id="KW-0540">Nuclease</keyword>
<feature type="coiled-coil region" evidence="1">
    <location>
        <begin position="2884"/>
        <end position="2989"/>
    </location>
</feature>
<keyword evidence="2" id="KW-0269">Exonuclease</keyword>
<feature type="coiled-coil region" evidence="1">
    <location>
        <begin position="2336"/>
        <end position="2533"/>
    </location>
</feature>
<feature type="coiled-coil region" evidence="1">
    <location>
        <begin position="712"/>
        <end position="746"/>
    </location>
</feature>
<feature type="coiled-coil region" evidence="1">
    <location>
        <begin position="570"/>
        <end position="639"/>
    </location>
</feature>
<feature type="coiled-coil region" evidence="1">
    <location>
        <begin position="2244"/>
        <end position="2278"/>
    </location>
</feature>
<feature type="coiled-coil region" evidence="1">
    <location>
        <begin position="1748"/>
        <end position="1817"/>
    </location>
</feature>
<feature type="coiled-coil region" evidence="1">
    <location>
        <begin position="349"/>
        <end position="411"/>
    </location>
</feature>
<dbReference type="SUPFAM" id="SSF57997">
    <property type="entry name" value="Tropomyosin"/>
    <property type="match status" value="1"/>
</dbReference>
<feature type="coiled-coil region" evidence="1">
    <location>
        <begin position="3506"/>
        <end position="3554"/>
    </location>
</feature>
<evidence type="ECO:0000313" key="2">
    <source>
        <dbReference type="EMBL" id="VAX34868.1"/>
    </source>
</evidence>
<feature type="coiled-coil region" evidence="1">
    <location>
        <begin position="3580"/>
        <end position="3677"/>
    </location>
</feature>
<feature type="coiled-coil region" evidence="1">
    <location>
        <begin position="2726"/>
        <end position="2843"/>
    </location>
</feature>
<reference evidence="2" key="1">
    <citation type="submission" date="2018-06" db="EMBL/GenBank/DDBJ databases">
        <authorList>
            <person name="Zhirakovskaya E."/>
        </authorList>
    </citation>
    <scope>NUCLEOTIDE SEQUENCE</scope>
</reference>
<keyword evidence="1" id="KW-0175">Coiled coil</keyword>
<feature type="coiled-coil region" evidence="1">
    <location>
        <begin position="477"/>
        <end position="532"/>
    </location>
</feature>
<keyword evidence="2" id="KW-0378">Hydrolase</keyword>
<feature type="coiled-coil region" evidence="1">
    <location>
        <begin position="3839"/>
        <end position="4138"/>
    </location>
</feature>
<dbReference type="EMBL" id="UOGJ01000012">
    <property type="protein sequence ID" value="VAX34868.1"/>
    <property type="molecule type" value="Genomic_DNA"/>
</dbReference>
<feature type="coiled-coil region" evidence="1">
    <location>
        <begin position="1946"/>
        <end position="2008"/>
    </location>
</feature>
<dbReference type="GO" id="GO:0004527">
    <property type="term" value="F:exonuclease activity"/>
    <property type="evidence" value="ECO:0007669"/>
    <property type="project" value="UniProtKB-KW"/>
</dbReference>
<feature type="coiled-coil region" evidence="1">
    <location>
        <begin position="50"/>
        <end position="133"/>
    </location>
</feature>
<feature type="coiled-coil region" evidence="1">
    <location>
        <begin position="1415"/>
        <end position="1456"/>
    </location>
</feature>
<name>A0A3B1DFW5_9ZZZZ</name>